<evidence type="ECO:0000259" key="2">
    <source>
        <dbReference type="PROSITE" id="PS50893"/>
    </source>
</evidence>
<dbReference type="Gene3D" id="3.40.50.300">
    <property type="entry name" value="P-loop containing nucleotide triphosphate hydrolases"/>
    <property type="match status" value="1"/>
</dbReference>
<organism evidence="3 4">
    <name type="scientific">Capsella rubella</name>
    <dbReference type="NCBI Taxonomy" id="81985"/>
    <lineage>
        <taxon>Eukaryota</taxon>
        <taxon>Viridiplantae</taxon>
        <taxon>Streptophyta</taxon>
        <taxon>Embryophyta</taxon>
        <taxon>Tracheophyta</taxon>
        <taxon>Spermatophyta</taxon>
        <taxon>Magnoliopsida</taxon>
        <taxon>eudicotyledons</taxon>
        <taxon>Gunneridae</taxon>
        <taxon>Pentapetalae</taxon>
        <taxon>rosids</taxon>
        <taxon>malvids</taxon>
        <taxon>Brassicales</taxon>
        <taxon>Brassicaceae</taxon>
        <taxon>Camelineae</taxon>
        <taxon>Capsella</taxon>
    </lineage>
</organism>
<keyword evidence="4" id="KW-1185">Reference proteome</keyword>
<dbReference type="Pfam" id="PF00005">
    <property type="entry name" value="ABC_tran"/>
    <property type="match status" value="1"/>
</dbReference>
<dbReference type="Gene3D" id="1.10.510.10">
    <property type="entry name" value="Transferase(Phosphotransferase) domain 1"/>
    <property type="match status" value="1"/>
</dbReference>
<dbReference type="PANTHER" id="PTHR19211:SF14">
    <property type="entry name" value="ATP-BINDING CASSETTE SUB-FAMILY F MEMBER 1"/>
    <property type="match status" value="1"/>
</dbReference>
<dbReference type="InterPro" id="IPR011009">
    <property type="entry name" value="Kinase-like_dom_sf"/>
</dbReference>
<keyword evidence="1" id="KW-0677">Repeat</keyword>
<dbReference type="SUPFAM" id="SSF52540">
    <property type="entry name" value="P-loop containing nucleoside triphosphate hydrolases"/>
    <property type="match status" value="1"/>
</dbReference>
<dbReference type="OrthoDB" id="1112740at2759"/>
<accession>R0GRD2</accession>
<dbReference type="EMBL" id="KB870810">
    <property type="protein sequence ID" value="EOA19429.1"/>
    <property type="molecule type" value="Genomic_DNA"/>
</dbReference>
<dbReference type="AlphaFoldDB" id="R0GRD2"/>
<dbReference type="eggNOG" id="KOG0032">
    <property type="taxonomic scope" value="Eukaryota"/>
</dbReference>
<dbReference type="InterPro" id="IPR027417">
    <property type="entry name" value="P-loop_NTPase"/>
</dbReference>
<dbReference type="InterPro" id="IPR003439">
    <property type="entry name" value="ABC_transporter-like_ATP-bd"/>
</dbReference>
<dbReference type="KEGG" id="crb:17884126"/>
<dbReference type="GO" id="GO:0005524">
    <property type="term" value="F:ATP binding"/>
    <property type="evidence" value="ECO:0007669"/>
    <property type="project" value="InterPro"/>
</dbReference>
<reference evidence="4" key="1">
    <citation type="journal article" date="2013" name="Nat. Genet.">
        <title>The Capsella rubella genome and the genomic consequences of rapid mating system evolution.</title>
        <authorList>
            <person name="Slotte T."/>
            <person name="Hazzouri K.M."/>
            <person name="Agren J.A."/>
            <person name="Koenig D."/>
            <person name="Maumus F."/>
            <person name="Guo Y.L."/>
            <person name="Steige K."/>
            <person name="Platts A.E."/>
            <person name="Escobar J.S."/>
            <person name="Newman L.K."/>
            <person name="Wang W."/>
            <person name="Mandakova T."/>
            <person name="Vello E."/>
            <person name="Smith L.M."/>
            <person name="Henz S.R."/>
            <person name="Steffen J."/>
            <person name="Takuno S."/>
            <person name="Brandvain Y."/>
            <person name="Coop G."/>
            <person name="Andolfatto P."/>
            <person name="Hu T.T."/>
            <person name="Blanchette M."/>
            <person name="Clark R.M."/>
            <person name="Quesneville H."/>
            <person name="Nordborg M."/>
            <person name="Gaut B.S."/>
            <person name="Lysak M.A."/>
            <person name="Jenkins J."/>
            <person name="Grimwood J."/>
            <person name="Chapman J."/>
            <person name="Prochnik S."/>
            <person name="Shu S."/>
            <person name="Rokhsar D."/>
            <person name="Schmutz J."/>
            <person name="Weigel D."/>
            <person name="Wright S.I."/>
        </authorList>
    </citation>
    <scope>NUCLEOTIDE SEQUENCE [LARGE SCALE GENOMIC DNA]</scope>
    <source>
        <strain evidence="4">cv. Monte Gargano</strain>
    </source>
</reference>
<evidence type="ECO:0000256" key="1">
    <source>
        <dbReference type="ARBA" id="ARBA00022737"/>
    </source>
</evidence>
<dbReference type="CDD" id="cd03221">
    <property type="entry name" value="ABCF_EF-3"/>
    <property type="match status" value="1"/>
</dbReference>
<evidence type="ECO:0000313" key="3">
    <source>
        <dbReference type="EMBL" id="EOA19429.1"/>
    </source>
</evidence>
<protein>
    <recommendedName>
        <fullName evidence="2">ABC transporter domain-containing protein</fullName>
    </recommendedName>
</protein>
<dbReference type="PANTHER" id="PTHR19211">
    <property type="entry name" value="ATP-BINDING TRANSPORT PROTEIN-RELATED"/>
    <property type="match status" value="1"/>
</dbReference>
<proteinExistence type="predicted"/>
<dbReference type="eggNOG" id="KOG0927">
    <property type="taxonomic scope" value="Eukaryota"/>
</dbReference>
<dbReference type="SUPFAM" id="SSF56112">
    <property type="entry name" value="Protein kinase-like (PK-like)"/>
    <property type="match status" value="1"/>
</dbReference>
<name>R0GRD2_9BRAS</name>
<dbReference type="InterPro" id="IPR050611">
    <property type="entry name" value="ABCF"/>
</dbReference>
<evidence type="ECO:0000313" key="4">
    <source>
        <dbReference type="Proteomes" id="UP000029121"/>
    </source>
</evidence>
<sequence length="337" mass="38037">MFNEIKRAQIDFQSKTWHCIDVRAKHLVQKMPTKNPKERLSAAEVLGHPWMKDGEASDMPIDGAVLSRLKQFRDMNKLKKVALKGKPMAAIGDQNDGFFRLALDFPEPRDPPSPLVELIDVSINMPDMRISNVNVRIDMGTQVAILGPHGAAAKSTLLNLLAGDLVPTEGEVRRSHNLRIGRYSQHMVDQLPMMESPLKYLLPLYPPHQDQRRWFKEDAVGLKLMRFGLPKFYHQAPFSILSAGQKASVVLASISMSNPHILLLDEPTNHLDETTIDALARSLARFAGGLVLVSHDARLLSRVCRREDKSEIWVVEDGTFTFFRGTFKDYNSQAHRV</sequence>
<dbReference type="PROSITE" id="PS50893">
    <property type="entry name" value="ABC_TRANSPORTER_2"/>
    <property type="match status" value="1"/>
</dbReference>
<dbReference type="Proteomes" id="UP000029121">
    <property type="component" value="Unassembled WGS sequence"/>
</dbReference>
<feature type="domain" description="ABC transporter" evidence="2">
    <location>
        <begin position="113"/>
        <end position="336"/>
    </location>
</feature>
<dbReference type="STRING" id="81985.R0GRD2"/>
<dbReference type="GO" id="GO:0016887">
    <property type="term" value="F:ATP hydrolysis activity"/>
    <property type="evidence" value="ECO:0007669"/>
    <property type="project" value="InterPro"/>
</dbReference>
<gene>
    <name evidence="3" type="ORF">CARUB_v10001377mg</name>
</gene>